<reference evidence="3 4" key="1">
    <citation type="submission" date="2022-03" db="EMBL/GenBank/DDBJ databases">
        <authorList>
            <person name="Nunn A."/>
            <person name="Chopra R."/>
            <person name="Nunn A."/>
            <person name="Contreras Garrido A."/>
        </authorList>
    </citation>
    <scope>NUCLEOTIDE SEQUENCE [LARGE SCALE GENOMIC DNA]</scope>
</reference>
<protein>
    <submittedName>
        <fullName evidence="3">Uncharacterized protein</fullName>
    </submittedName>
</protein>
<gene>
    <name evidence="3" type="ORF">TAV2_LOCUS20268</name>
</gene>
<feature type="transmembrane region" description="Helical" evidence="2">
    <location>
        <begin position="6"/>
        <end position="27"/>
    </location>
</feature>
<keyword evidence="2" id="KW-0472">Membrane</keyword>
<evidence type="ECO:0000313" key="4">
    <source>
        <dbReference type="Proteomes" id="UP000836841"/>
    </source>
</evidence>
<sequence>MDSVLPLAVASVILGALIAVLFFGSYFRKRTSEVQSMAKAEPQDLIRNPKSNPKKNHPKSHASDKVLSTPLAVPTEICEQIRV</sequence>
<name>A0AAU9SNK1_THLAR</name>
<keyword evidence="4" id="KW-1185">Reference proteome</keyword>
<evidence type="ECO:0000256" key="2">
    <source>
        <dbReference type="SAM" id="Phobius"/>
    </source>
</evidence>
<evidence type="ECO:0000313" key="3">
    <source>
        <dbReference type="EMBL" id="CAH2069071.1"/>
    </source>
</evidence>
<dbReference type="AlphaFoldDB" id="A0AAU9SNK1"/>
<dbReference type="Proteomes" id="UP000836841">
    <property type="component" value="Chromosome 6"/>
</dbReference>
<accession>A0AAU9SNK1</accession>
<evidence type="ECO:0000256" key="1">
    <source>
        <dbReference type="SAM" id="MobiDB-lite"/>
    </source>
</evidence>
<dbReference type="EMBL" id="OU466862">
    <property type="protein sequence ID" value="CAH2069071.1"/>
    <property type="molecule type" value="Genomic_DNA"/>
</dbReference>
<keyword evidence="2" id="KW-0812">Transmembrane</keyword>
<keyword evidence="2" id="KW-1133">Transmembrane helix</keyword>
<feature type="region of interest" description="Disordered" evidence="1">
    <location>
        <begin position="37"/>
        <end position="68"/>
    </location>
</feature>
<organism evidence="3 4">
    <name type="scientific">Thlaspi arvense</name>
    <name type="common">Field penny-cress</name>
    <dbReference type="NCBI Taxonomy" id="13288"/>
    <lineage>
        <taxon>Eukaryota</taxon>
        <taxon>Viridiplantae</taxon>
        <taxon>Streptophyta</taxon>
        <taxon>Embryophyta</taxon>
        <taxon>Tracheophyta</taxon>
        <taxon>Spermatophyta</taxon>
        <taxon>Magnoliopsida</taxon>
        <taxon>eudicotyledons</taxon>
        <taxon>Gunneridae</taxon>
        <taxon>Pentapetalae</taxon>
        <taxon>rosids</taxon>
        <taxon>malvids</taxon>
        <taxon>Brassicales</taxon>
        <taxon>Brassicaceae</taxon>
        <taxon>Thlaspideae</taxon>
        <taxon>Thlaspi</taxon>
    </lineage>
</organism>
<proteinExistence type="predicted"/>